<dbReference type="eggNOG" id="COG2079">
    <property type="taxonomic scope" value="Bacteria"/>
</dbReference>
<proteinExistence type="inferred from homology"/>
<feature type="domain" description="MmgE/PrpD C-terminal" evidence="3">
    <location>
        <begin position="257"/>
        <end position="416"/>
    </location>
</feature>
<dbReference type="InterPro" id="IPR042183">
    <property type="entry name" value="MmgE/PrpD_sf_1"/>
</dbReference>
<dbReference type="Proteomes" id="UP000014977">
    <property type="component" value="Unassembled WGS sequence"/>
</dbReference>
<name>S7VFI9_DESML</name>
<dbReference type="PANTHER" id="PTHR16943">
    <property type="entry name" value="2-METHYLCITRATE DEHYDRATASE-RELATED"/>
    <property type="match status" value="1"/>
</dbReference>
<protein>
    <submittedName>
        <fullName evidence="4">MmgE/PrpD family protein</fullName>
    </submittedName>
</protein>
<dbReference type="EMBL" id="ATHJ01000057">
    <property type="protein sequence ID" value="EPR43233.1"/>
    <property type="molecule type" value="Genomic_DNA"/>
</dbReference>
<evidence type="ECO:0000259" key="3">
    <source>
        <dbReference type="Pfam" id="PF19305"/>
    </source>
</evidence>
<dbReference type="Gene3D" id="3.30.1330.120">
    <property type="entry name" value="2-methylcitrate dehydratase PrpD"/>
    <property type="match status" value="1"/>
</dbReference>
<sequence>MPHSLTGHVIRFITHTRWQDLPETVRRQARRCLMDAMGAMIAGTKTPVGAIMTEMAQEQYPGDQAAILVRNRRASLVGAALANGFAGNALDIDDGYRRVKGHPGACILPVVLAAAEANRSSGAAFLTALVIGYEVGIRAGLIRHATYAAYHSSGSWGAVAAAAAGGRLFDLSPETLRHAMGAAEYHAPIAPMMKGIDTPSMGKDSIGWGAMVAMNAILMARKGFTGIRPLFDDTPEPRWVENLGREWEILNLYFKPYAACRWGQPAVAGALKIAREHHLKPSEIRHIRVRTFEAAARLPLGRPRNTEEAQYSLVFPVAAALTDGEVGPAQVLPPRLHAPELATLMNRISIEVEPSFDAEFPAKAPAEVSVETMTGERFTSGRIEALWEPPDTLPSDADLQQKFLWLTAPVIGRDPACNLAEQIWSADRWADIHPIIDGSRAAV</sequence>
<reference evidence="4 5" key="1">
    <citation type="journal article" date="2013" name="Genome Announc.">
        <title>Draft genome sequences for three mercury-methylating, sulfate-reducing bacteria.</title>
        <authorList>
            <person name="Brown S.D."/>
            <person name="Hurt R.A.Jr."/>
            <person name="Gilmour C.C."/>
            <person name="Elias D.A."/>
        </authorList>
    </citation>
    <scope>NUCLEOTIDE SEQUENCE [LARGE SCALE GENOMIC DNA]</scope>
    <source>
        <strain evidence="4 5">DSM 2059</strain>
    </source>
</reference>
<feature type="domain" description="MmgE/PrpD N-terminal" evidence="2">
    <location>
        <begin position="11"/>
        <end position="233"/>
    </location>
</feature>
<dbReference type="InterPro" id="IPR036148">
    <property type="entry name" value="MmgE/PrpD_sf"/>
</dbReference>
<dbReference type="InterPro" id="IPR042188">
    <property type="entry name" value="MmgE/PrpD_sf_2"/>
</dbReference>
<keyword evidence="5" id="KW-1185">Reference proteome</keyword>
<dbReference type="InterPro" id="IPR005656">
    <property type="entry name" value="MmgE_PrpD"/>
</dbReference>
<dbReference type="PANTHER" id="PTHR16943:SF8">
    <property type="entry name" value="2-METHYLCITRATE DEHYDRATASE"/>
    <property type="match status" value="1"/>
</dbReference>
<dbReference type="InterPro" id="IPR045336">
    <property type="entry name" value="MmgE_PrpD_N"/>
</dbReference>
<accession>S7VFI9</accession>
<dbReference type="RefSeq" id="WP_020875606.1">
    <property type="nucleotide sequence ID" value="NZ_ATHJ01000057.1"/>
</dbReference>
<dbReference type="Gene3D" id="1.10.4100.10">
    <property type="entry name" value="2-methylcitrate dehydratase PrpD"/>
    <property type="match status" value="1"/>
</dbReference>
<gene>
    <name evidence="4" type="ORF">dsmv_1259</name>
</gene>
<dbReference type="OrthoDB" id="5415580at2"/>
<comment type="similarity">
    <text evidence="1">Belongs to the PrpD family.</text>
</comment>
<dbReference type="Pfam" id="PF03972">
    <property type="entry name" value="MmgE_PrpD_N"/>
    <property type="match status" value="1"/>
</dbReference>
<dbReference type="GO" id="GO:0016829">
    <property type="term" value="F:lyase activity"/>
    <property type="evidence" value="ECO:0007669"/>
    <property type="project" value="InterPro"/>
</dbReference>
<dbReference type="SUPFAM" id="SSF103378">
    <property type="entry name" value="2-methylcitrate dehydratase PrpD"/>
    <property type="match status" value="1"/>
</dbReference>
<comment type="caution">
    <text evidence="4">The sequence shown here is derived from an EMBL/GenBank/DDBJ whole genome shotgun (WGS) entry which is preliminary data.</text>
</comment>
<dbReference type="Pfam" id="PF19305">
    <property type="entry name" value="MmgE_PrpD_C"/>
    <property type="match status" value="1"/>
</dbReference>
<dbReference type="InterPro" id="IPR045337">
    <property type="entry name" value="MmgE_PrpD_C"/>
</dbReference>
<dbReference type="STRING" id="897.B2D07_08280"/>
<dbReference type="AlphaFoldDB" id="S7VFI9"/>
<evidence type="ECO:0000259" key="2">
    <source>
        <dbReference type="Pfam" id="PF03972"/>
    </source>
</evidence>
<evidence type="ECO:0000313" key="4">
    <source>
        <dbReference type="EMBL" id="EPR43233.1"/>
    </source>
</evidence>
<evidence type="ECO:0000313" key="5">
    <source>
        <dbReference type="Proteomes" id="UP000014977"/>
    </source>
</evidence>
<organism evidence="4 5">
    <name type="scientific">Desulfococcus multivorans DSM 2059</name>
    <dbReference type="NCBI Taxonomy" id="1121405"/>
    <lineage>
        <taxon>Bacteria</taxon>
        <taxon>Pseudomonadati</taxon>
        <taxon>Thermodesulfobacteriota</taxon>
        <taxon>Desulfobacteria</taxon>
        <taxon>Desulfobacterales</taxon>
        <taxon>Desulfococcaceae</taxon>
        <taxon>Desulfococcus</taxon>
    </lineage>
</organism>
<evidence type="ECO:0000256" key="1">
    <source>
        <dbReference type="ARBA" id="ARBA00006174"/>
    </source>
</evidence>